<dbReference type="Proteomes" id="UP000198861">
    <property type="component" value="Unassembled WGS sequence"/>
</dbReference>
<dbReference type="EMBL" id="FOKJ01000174">
    <property type="protein sequence ID" value="SFB64921.1"/>
    <property type="molecule type" value="Genomic_DNA"/>
</dbReference>
<reference evidence="1 2" key="1">
    <citation type="submission" date="2016-10" db="EMBL/GenBank/DDBJ databases">
        <authorList>
            <person name="Varghese N."/>
            <person name="Submissions S."/>
        </authorList>
    </citation>
    <scope>NUCLEOTIDE SEQUENCE [LARGE SCALE GENOMIC DNA]</scope>
    <source>
        <strain evidence="1 2">DSM 282</strain>
    </source>
</reference>
<evidence type="ECO:0000313" key="2">
    <source>
        <dbReference type="Proteomes" id="UP000198861"/>
    </source>
</evidence>
<protein>
    <recommendedName>
        <fullName evidence="3">TIR domain-containing protein</fullName>
    </recommendedName>
</protein>
<name>A0A1I1CQK1_9GAMM</name>
<proteinExistence type="predicted"/>
<evidence type="ECO:0000313" key="1">
    <source>
        <dbReference type="EMBL" id="SFB64921.1"/>
    </source>
</evidence>
<keyword evidence="2" id="KW-1185">Reference proteome</keyword>
<organism evidence="1 2">
    <name type="scientific">Azotobacter beijerinckii</name>
    <dbReference type="NCBI Taxonomy" id="170623"/>
    <lineage>
        <taxon>Bacteria</taxon>
        <taxon>Pseudomonadati</taxon>
        <taxon>Pseudomonadota</taxon>
        <taxon>Gammaproteobacteria</taxon>
        <taxon>Pseudomonadales</taxon>
        <taxon>Pseudomonadaceae</taxon>
        <taxon>Azotobacter</taxon>
    </lineage>
</organism>
<accession>A0A1I1CQK1</accession>
<sequence length="110" mass="11947">MLEDADVVIAIVGSLTIERSNQMMEIRQALDLGKRLIPVFVDRLAGPPELLDRWCANIDAARQILYLAEQEGSQRDFAIALTAANIRNALALPADAGEDGGHDGDFRKGS</sequence>
<comment type="caution">
    <text evidence="1">The sequence shown here is derived from an EMBL/GenBank/DDBJ whole genome shotgun (WGS) entry which is preliminary data.</text>
</comment>
<gene>
    <name evidence="1" type="ORF">SAMN04244571_04749</name>
</gene>
<evidence type="ECO:0008006" key="3">
    <source>
        <dbReference type="Google" id="ProtNLM"/>
    </source>
</evidence>